<evidence type="ECO:0000313" key="3">
    <source>
        <dbReference type="Proteomes" id="UP000683360"/>
    </source>
</evidence>
<reference evidence="2" key="1">
    <citation type="submission" date="2021-03" db="EMBL/GenBank/DDBJ databases">
        <authorList>
            <person name="Bekaert M."/>
        </authorList>
    </citation>
    <scope>NUCLEOTIDE SEQUENCE</scope>
</reference>
<sequence>MSDISDDSKVFDIESETDSDVDLDLKITELEISEDENVPNQRPYIFTSIDLAKDLLRKGTFMTGTLRKNRAMPSSMKNPTINENEAKFLRQGQLLLCVYKKARRRKPVRLLSTTCRAELNNNGKPKLIEHYNTKIGGVDLANQLVSAHVDDRKTMKVWKKVVFNLLQRMVTNAYILYKQNSDAPRLSMLSFLQRIIGYLKQEHFLSRQQRLHNREPKENENCSCDDLYKTVKHYAFLINKFPFNGAYRKEYYSYRSKLRRKCKQEEKLYKNKICSDLSNNIKSDPKSFWDLLNKLKRASENNTTEKLDEQTFYNFFKNLNSCEAQPKDNKFHKTILKKLDELINALKNNNINMSYNQPITSDEIIKASKTLKNGKSSAKDLISNEMIKYGIPVLVDPLTKLFNLIFKEGTFPKYDDTTCRIKFQNGLSEESVSNRGVKQGDVLIPLLFNLYINNLVKRLQDANTDPIVIRDTTINSLLFADNIVLLSNSEKGLQTALDVLYDFCKCLKLEVNINKSKVIIFNSNGKTHNNFFRYNNEFLETVKSYSYLGMTMQHTGHLNLCSSLLVEMGRKALFKIKKNNWTE</sequence>
<organism evidence="2 3">
    <name type="scientific">Mytilus edulis</name>
    <name type="common">Blue mussel</name>
    <dbReference type="NCBI Taxonomy" id="6550"/>
    <lineage>
        <taxon>Eukaryota</taxon>
        <taxon>Metazoa</taxon>
        <taxon>Spiralia</taxon>
        <taxon>Lophotrochozoa</taxon>
        <taxon>Mollusca</taxon>
        <taxon>Bivalvia</taxon>
        <taxon>Autobranchia</taxon>
        <taxon>Pteriomorphia</taxon>
        <taxon>Mytilida</taxon>
        <taxon>Mytiloidea</taxon>
        <taxon>Mytilidae</taxon>
        <taxon>Mytilinae</taxon>
        <taxon>Mytilus</taxon>
    </lineage>
</organism>
<dbReference type="Proteomes" id="UP000683360">
    <property type="component" value="Unassembled WGS sequence"/>
</dbReference>
<feature type="domain" description="Reverse transcriptase" evidence="1">
    <location>
        <begin position="327"/>
        <end position="552"/>
    </location>
</feature>
<dbReference type="Pfam" id="PF13843">
    <property type="entry name" value="DDE_Tnp_1_7"/>
    <property type="match status" value="1"/>
</dbReference>
<dbReference type="EMBL" id="CAJPWZ010001945">
    <property type="protein sequence ID" value="CAG2226934.1"/>
    <property type="molecule type" value="Genomic_DNA"/>
</dbReference>
<dbReference type="PANTHER" id="PTHR46599">
    <property type="entry name" value="PIGGYBAC TRANSPOSABLE ELEMENT-DERIVED PROTEIN 4"/>
    <property type="match status" value="1"/>
</dbReference>
<accession>A0A8S3T531</accession>
<dbReference type="PROSITE" id="PS50878">
    <property type="entry name" value="RT_POL"/>
    <property type="match status" value="1"/>
</dbReference>
<dbReference type="InterPro" id="IPR029526">
    <property type="entry name" value="PGBD"/>
</dbReference>
<protein>
    <recommendedName>
        <fullName evidence="1">Reverse transcriptase domain-containing protein</fullName>
    </recommendedName>
</protein>
<dbReference type="PANTHER" id="PTHR46599:SF3">
    <property type="entry name" value="PIGGYBAC TRANSPOSABLE ELEMENT-DERIVED PROTEIN 4"/>
    <property type="match status" value="1"/>
</dbReference>
<keyword evidence="3" id="KW-1185">Reference proteome</keyword>
<dbReference type="AlphaFoldDB" id="A0A8S3T531"/>
<dbReference type="OrthoDB" id="6145657at2759"/>
<evidence type="ECO:0000313" key="2">
    <source>
        <dbReference type="EMBL" id="CAG2226934.1"/>
    </source>
</evidence>
<dbReference type="Pfam" id="PF00078">
    <property type="entry name" value="RVT_1"/>
    <property type="match status" value="1"/>
</dbReference>
<proteinExistence type="predicted"/>
<evidence type="ECO:0000259" key="1">
    <source>
        <dbReference type="PROSITE" id="PS50878"/>
    </source>
</evidence>
<dbReference type="SUPFAM" id="SSF56672">
    <property type="entry name" value="DNA/RNA polymerases"/>
    <property type="match status" value="1"/>
</dbReference>
<comment type="caution">
    <text evidence="2">The sequence shown here is derived from an EMBL/GenBank/DDBJ whole genome shotgun (WGS) entry which is preliminary data.</text>
</comment>
<dbReference type="InterPro" id="IPR000477">
    <property type="entry name" value="RT_dom"/>
</dbReference>
<gene>
    <name evidence="2" type="ORF">MEDL_39927</name>
</gene>
<dbReference type="InterPro" id="IPR043502">
    <property type="entry name" value="DNA/RNA_pol_sf"/>
</dbReference>
<name>A0A8S3T531_MYTED</name>